<keyword evidence="1" id="KW-0175">Coiled coil</keyword>
<organism evidence="2 3">
    <name type="scientific">Ceratobasidium theobromae</name>
    <dbReference type="NCBI Taxonomy" id="1582974"/>
    <lineage>
        <taxon>Eukaryota</taxon>
        <taxon>Fungi</taxon>
        <taxon>Dikarya</taxon>
        <taxon>Basidiomycota</taxon>
        <taxon>Agaricomycotina</taxon>
        <taxon>Agaricomycetes</taxon>
        <taxon>Cantharellales</taxon>
        <taxon>Ceratobasidiaceae</taxon>
        <taxon>Ceratobasidium</taxon>
    </lineage>
</organism>
<keyword evidence="3" id="KW-1185">Reference proteome</keyword>
<evidence type="ECO:0000256" key="1">
    <source>
        <dbReference type="SAM" id="Coils"/>
    </source>
</evidence>
<protein>
    <submittedName>
        <fullName evidence="2">Uncharacterized protein</fullName>
    </submittedName>
</protein>
<reference evidence="2 3" key="1">
    <citation type="journal article" date="2019" name="Fungal Biol. Biotechnol.">
        <title>Draft genome sequence of fastidious pathogen Ceratobasidium theobromae, which causes vascular-streak dieback in Theobroma cacao.</title>
        <authorList>
            <person name="Ali S.S."/>
            <person name="Asman A."/>
            <person name="Shao J."/>
            <person name="Firmansyah A.P."/>
            <person name="Susilo A.W."/>
            <person name="Rosmana A."/>
            <person name="McMahon P."/>
            <person name="Junaid M."/>
            <person name="Guest D."/>
            <person name="Kheng T.Y."/>
            <person name="Meinhardt L.W."/>
            <person name="Bailey B.A."/>
        </authorList>
    </citation>
    <scope>NUCLEOTIDE SEQUENCE [LARGE SCALE GENOMIC DNA]</scope>
    <source>
        <strain evidence="2 3">CT2</strain>
    </source>
</reference>
<feature type="coiled-coil region" evidence="1">
    <location>
        <begin position="151"/>
        <end position="178"/>
    </location>
</feature>
<proteinExistence type="predicted"/>
<dbReference type="AlphaFoldDB" id="A0A5N5QET0"/>
<evidence type="ECO:0000313" key="3">
    <source>
        <dbReference type="Proteomes" id="UP000383932"/>
    </source>
</evidence>
<accession>A0A5N5QET0</accession>
<dbReference type="EMBL" id="SSOP01000191">
    <property type="protein sequence ID" value="KAB5590174.1"/>
    <property type="molecule type" value="Genomic_DNA"/>
</dbReference>
<dbReference type="Proteomes" id="UP000383932">
    <property type="component" value="Unassembled WGS sequence"/>
</dbReference>
<evidence type="ECO:0000313" key="2">
    <source>
        <dbReference type="EMBL" id="KAB5590174.1"/>
    </source>
</evidence>
<sequence length="302" mass="33266">MDSPLAYYTTAAALQADQRDLATTIRQLSNDTIKLDEQFQAVYSDIKSQEMFDTSPTAPSNQWAETRKIYTNLMWSARHSATKLKTHTTALELLDVVIRAVADATQAKAAKIDALKNFIEAPVPSLLTAEYATEQVGELKKQLGAFNDKYSAELNEKIAAARAEITQLEEKDKEQKLKNKNAGGSGGLCGCLRRKPPPADSVDYEGQIKKLQTSISNWEKLRGDVEGGVHEISAKLDSIPDRVGNTFLTLWSHEKGDAEHLKQAVESSSTGTVEDISIAEDAYKQVNEALHYFETNVNQTGS</sequence>
<comment type="caution">
    <text evidence="2">The sequence shown here is derived from an EMBL/GenBank/DDBJ whole genome shotgun (WGS) entry which is preliminary data.</text>
</comment>
<gene>
    <name evidence="2" type="ORF">CTheo_6392</name>
</gene>
<name>A0A5N5QET0_9AGAM</name>
<dbReference type="OrthoDB" id="3258352at2759"/>